<keyword evidence="7 11" id="KW-0472">Membrane</keyword>
<organism evidence="14 15">
    <name type="scientific">Paralvinella palmiformis</name>
    <dbReference type="NCBI Taxonomy" id="53620"/>
    <lineage>
        <taxon>Eukaryota</taxon>
        <taxon>Metazoa</taxon>
        <taxon>Spiralia</taxon>
        <taxon>Lophotrochozoa</taxon>
        <taxon>Annelida</taxon>
        <taxon>Polychaeta</taxon>
        <taxon>Sedentaria</taxon>
        <taxon>Canalipalpata</taxon>
        <taxon>Terebellida</taxon>
        <taxon>Terebelliformia</taxon>
        <taxon>Alvinellidae</taxon>
        <taxon>Paralvinella</taxon>
    </lineage>
</organism>
<dbReference type="InterPro" id="IPR027417">
    <property type="entry name" value="P-loop_NTPase"/>
</dbReference>
<keyword evidence="15" id="KW-1185">Reference proteome</keyword>
<evidence type="ECO:0000256" key="6">
    <source>
        <dbReference type="ARBA" id="ARBA00022989"/>
    </source>
</evidence>
<dbReference type="InterPro" id="IPR003439">
    <property type="entry name" value="ABC_transporter-like_ATP-bd"/>
</dbReference>
<dbReference type="GO" id="GO:0005524">
    <property type="term" value="F:ATP binding"/>
    <property type="evidence" value="ECO:0007669"/>
    <property type="project" value="UniProtKB-KW"/>
</dbReference>
<dbReference type="SMART" id="SM00382">
    <property type="entry name" value="AAA"/>
    <property type="match status" value="1"/>
</dbReference>
<dbReference type="InterPro" id="IPR036640">
    <property type="entry name" value="ABC1_TM_sf"/>
</dbReference>
<dbReference type="Pfam" id="PF00005">
    <property type="entry name" value="ABC_tran"/>
    <property type="match status" value="1"/>
</dbReference>
<feature type="domain" description="ABC transporter" evidence="12">
    <location>
        <begin position="409"/>
        <end position="643"/>
    </location>
</feature>
<proteinExistence type="predicted"/>
<feature type="domain" description="ABC transmembrane type-1" evidence="13">
    <location>
        <begin position="107"/>
        <end position="393"/>
    </location>
</feature>
<dbReference type="InterPro" id="IPR003593">
    <property type="entry name" value="AAA+_ATPase"/>
</dbReference>
<evidence type="ECO:0000256" key="2">
    <source>
        <dbReference type="ARBA" id="ARBA00022448"/>
    </source>
</evidence>
<dbReference type="PROSITE" id="PS50929">
    <property type="entry name" value="ABC_TM1F"/>
    <property type="match status" value="1"/>
</dbReference>
<dbReference type="InterPro" id="IPR039421">
    <property type="entry name" value="Type_1_exporter"/>
</dbReference>
<keyword evidence="2" id="KW-0813">Transport</keyword>
<dbReference type="GO" id="GO:0005743">
    <property type="term" value="C:mitochondrial inner membrane"/>
    <property type="evidence" value="ECO:0007669"/>
    <property type="project" value="UniProtKB-SubCell"/>
</dbReference>
<dbReference type="PROSITE" id="PS00211">
    <property type="entry name" value="ABC_TRANSPORTER_1"/>
    <property type="match status" value="1"/>
</dbReference>
<dbReference type="GO" id="GO:0016887">
    <property type="term" value="F:ATP hydrolysis activity"/>
    <property type="evidence" value="ECO:0007669"/>
    <property type="project" value="InterPro"/>
</dbReference>
<dbReference type="FunFam" id="3.40.50.300:FF:000186">
    <property type="entry name" value="ATP-binding cassette sub-family B member 7, mitochondrial"/>
    <property type="match status" value="1"/>
</dbReference>
<feature type="transmembrane region" description="Helical" evidence="11">
    <location>
        <begin position="139"/>
        <end position="164"/>
    </location>
</feature>
<feature type="transmembrane region" description="Helical" evidence="11">
    <location>
        <begin position="225"/>
        <end position="252"/>
    </location>
</feature>
<comment type="caution">
    <text evidence="14">The sequence shown here is derived from an EMBL/GenBank/DDBJ whole genome shotgun (WGS) entry which is preliminary data.</text>
</comment>
<evidence type="ECO:0000256" key="4">
    <source>
        <dbReference type="ARBA" id="ARBA00022741"/>
    </source>
</evidence>
<dbReference type="Pfam" id="PF00664">
    <property type="entry name" value="ABC_membrane"/>
    <property type="match status" value="1"/>
</dbReference>
<dbReference type="Gene3D" id="3.40.50.300">
    <property type="entry name" value="P-loop containing nucleotide triphosphate hydrolases"/>
    <property type="match status" value="1"/>
</dbReference>
<sequence length="660" mass="72877">MALLLISCGFTSRNTIHHLGIGNIARYHGLSKTCQVSQTVKCRQSIYLQQLYRRPTGIRTCFHPGVGAGSTFVNNLPTKDIGSWTIIRSMLNYVWPKDKPGIRARVVIAMSLLIGAKIINVQVPFLFKYLVDHLNDSNNILNLASAQGTLITVVTALVLGYGLARAGAAGLNELRNAVFAKVAQNSIRRVAKNVFLHLHNLDLSFHLSRQTGALSKAIDRGTRGINFVLSALIFNVVPTIFEVGLVSSILYYKCGLQYALVSLGCITTYTVFTLAITQWRTKFRVQMNEADQEAGNKAIDSLINYETVKYFNNEKYEADKYDKVLARYEKASLNTTTSLALLNWGQNFIFSSGLTAIMYMACGGIVEGSMTVGDLVMVNGLLFQLSIPLNFLGEKGAPDLTVTPDTANMTFDDVHFAYITGKDILKGLSFTVPAGKKVAIVGGSGSGKSTLVRLMYRFYDPQAGRILINGQDIAKVNVESLRRAIGVVPQDSVLFHDTIYYNLAYGDLNANRDRVIEAAKMADIHNAILEMPHRYDTQVGERGLKLSGGEKQRVSIARAILKNAPVLIYDEATSSLDSITEQKILEALKRVTENRTTVVIAHRLSTVVDADEILVLHDGAIAERGDHQMLISNPDSLYSDLWRKQNQVILEEMEEKLKQG</sequence>
<dbReference type="InterPro" id="IPR011527">
    <property type="entry name" value="ABC1_TM_dom"/>
</dbReference>
<accession>A0AAD9K1N0</accession>
<dbReference type="GO" id="GO:0006879">
    <property type="term" value="P:intracellular iron ion homeostasis"/>
    <property type="evidence" value="ECO:0007669"/>
    <property type="project" value="TreeGrafter"/>
</dbReference>
<dbReference type="Gene3D" id="1.20.1560.10">
    <property type="entry name" value="ABC transporter type 1, transmembrane domain"/>
    <property type="match status" value="1"/>
</dbReference>
<keyword evidence="4" id="KW-0547">Nucleotide-binding</keyword>
<reference evidence="14" key="1">
    <citation type="journal article" date="2023" name="Mol. Biol. Evol.">
        <title>Third-Generation Sequencing Reveals the Adaptive Role of the Epigenome in Three Deep-Sea Polychaetes.</title>
        <authorList>
            <person name="Perez M."/>
            <person name="Aroh O."/>
            <person name="Sun Y."/>
            <person name="Lan Y."/>
            <person name="Juniper S.K."/>
            <person name="Young C.R."/>
            <person name="Angers B."/>
            <person name="Qian P.Y."/>
        </authorList>
    </citation>
    <scope>NUCLEOTIDE SEQUENCE</scope>
    <source>
        <strain evidence="14">P08H-3</strain>
    </source>
</reference>
<evidence type="ECO:0000256" key="5">
    <source>
        <dbReference type="ARBA" id="ARBA00022840"/>
    </source>
</evidence>
<feature type="transmembrane region" description="Helical" evidence="11">
    <location>
        <begin position="258"/>
        <end position="277"/>
    </location>
</feature>
<evidence type="ECO:0000256" key="3">
    <source>
        <dbReference type="ARBA" id="ARBA00022692"/>
    </source>
</evidence>
<evidence type="ECO:0000313" key="15">
    <source>
        <dbReference type="Proteomes" id="UP001208570"/>
    </source>
</evidence>
<evidence type="ECO:0000256" key="7">
    <source>
        <dbReference type="ARBA" id="ARBA00023136"/>
    </source>
</evidence>
<dbReference type="PROSITE" id="PS50893">
    <property type="entry name" value="ABC_TRANSPORTER_2"/>
    <property type="match status" value="1"/>
</dbReference>
<gene>
    <name evidence="14" type="ORF">LSH36_92g03004</name>
</gene>
<keyword evidence="3 11" id="KW-0812">Transmembrane</keyword>
<evidence type="ECO:0000313" key="14">
    <source>
        <dbReference type="EMBL" id="KAK2162755.1"/>
    </source>
</evidence>
<protein>
    <recommendedName>
        <fullName evidence="8">Iron-sulfur clusters transporter ABCB7, mitochondrial</fullName>
    </recommendedName>
    <alternativeName>
        <fullName evidence="9">ATP-binding cassette sub-family B member 7, mitochondrial</fullName>
    </alternativeName>
</protein>
<dbReference type="EMBL" id="JAODUP010000092">
    <property type="protein sequence ID" value="KAK2162755.1"/>
    <property type="molecule type" value="Genomic_DNA"/>
</dbReference>
<keyword evidence="5" id="KW-0067">ATP-binding</keyword>
<dbReference type="FunFam" id="1.20.1560.10:FF:000004">
    <property type="entry name" value="ATP-binding cassette sub-family B member 7"/>
    <property type="match status" value="1"/>
</dbReference>
<dbReference type="CDD" id="cd18582">
    <property type="entry name" value="ABC_6TM_ATM1_ABCB7"/>
    <property type="match status" value="1"/>
</dbReference>
<dbReference type="Proteomes" id="UP001208570">
    <property type="component" value="Unassembled WGS sequence"/>
</dbReference>
<dbReference type="InterPro" id="IPR017871">
    <property type="entry name" value="ABC_transporter-like_CS"/>
</dbReference>
<keyword evidence="6 11" id="KW-1133">Transmembrane helix</keyword>
<feature type="transmembrane region" description="Helical" evidence="11">
    <location>
        <begin position="106"/>
        <end position="127"/>
    </location>
</feature>
<dbReference type="AlphaFoldDB" id="A0AAD9K1N0"/>
<evidence type="ECO:0000256" key="11">
    <source>
        <dbReference type="SAM" id="Phobius"/>
    </source>
</evidence>
<evidence type="ECO:0000256" key="8">
    <source>
        <dbReference type="ARBA" id="ARBA00041016"/>
    </source>
</evidence>
<dbReference type="PANTHER" id="PTHR24221:SF402">
    <property type="entry name" value="IRON-SULFUR CLUSTERS TRANSPORTER ABCB7, MITOCHONDRIAL"/>
    <property type="match status" value="1"/>
</dbReference>
<evidence type="ECO:0000256" key="9">
    <source>
        <dbReference type="ARBA" id="ARBA00042945"/>
    </source>
</evidence>
<comment type="subcellular location">
    <subcellularLocation>
        <location evidence="1">Mitochondrion inner membrane</location>
        <topology evidence="1">Multi-pass membrane protein</topology>
    </subcellularLocation>
</comment>
<dbReference type="GO" id="GO:0140359">
    <property type="term" value="F:ABC-type transporter activity"/>
    <property type="evidence" value="ECO:0007669"/>
    <property type="project" value="InterPro"/>
</dbReference>
<dbReference type="SUPFAM" id="SSF52540">
    <property type="entry name" value="P-loop containing nucleoside triphosphate hydrolases"/>
    <property type="match status" value="1"/>
</dbReference>
<dbReference type="PANTHER" id="PTHR24221">
    <property type="entry name" value="ATP-BINDING CASSETTE SUB-FAMILY B"/>
    <property type="match status" value="1"/>
</dbReference>
<dbReference type="SUPFAM" id="SSF90123">
    <property type="entry name" value="ABC transporter transmembrane region"/>
    <property type="match status" value="1"/>
</dbReference>
<evidence type="ECO:0000256" key="10">
    <source>
        <dbReference type="ARBA" id="ARBA00048046"/>
    </source>
</evidence>
<evidence type="ECO:0000256" key="1">
    <source>
        <dbReference type="ARBA" id="ARBA00004448"/>
    </source>
</evidence>
<evidence type="ECO:0000259" key="13">
    <source>
        <dbReference type="PROSITE" id="PS50929"/>
    </source>
</evidence>
<evidence type="ECO:0000259" key="12">
    <source>
        <dbReference type="PROSITE" id="PS50893"/>
    </source>
</evidence>
<name>A0AAD9K1N0_9ANNE</name>
<comment type="catalytic activity">
    <reaction evidence="10">
        <text>(glutathione)4[2Fe(III)-2S] cluster(in) + ATP + H2O = (glutathione)4[2Fe(III)-2S] cluster(out) + ADP + phosphate + H(+)</text>
        <dbReference type="Rhea" id="RHEA:67028"/>
        <dbReference type="ChEBI" id="CHEBI:15377"/>
        <dbReference type="ChEBI" id="CHEBI:15378"/>
        <dbReference type="ChEBI" id="CHEBI:30616"/>
        <dbReference type="ChEBI" id="CHEBI:43474"/>
        <dbReference type="ChEBI" id="CHEBI:167627"/>
        <dbReference type="ChEBI" id="CHEBI:456216"/>
    </reaction>
    <physiologicalReaction direction="left-to-right" evidence="10">
        <dbReference type="Rhea" id="RHEA:67029"/>
    </physiologicalReaction>
</comment>